<dbReference type="InterPro" id="IPR036291">
    <property type="entry name" value="NAD(P)-bd_dom_sf"/>
</dbReference>
<dbReference type="InterPro" id="IPR002347">
    <property type="entry name" value="SDR_fam"/>
</dbReference>
<dbReference type="Pfam" id="PF00106">
    <property type="entry name" value="adh_short"/>
    <property type="match status" value="1"/>
</dbReference>
<name>A0A9P4MT17_9PLEO</name>
<evidence type="ECO:0000313" key="6">
    <source>
        <dbReference type="Proteomes" id="UP000799536"/>
    </source>
</evidence>
<dbReference type="FunFam" id="3.40.50.720:FF:000261">
    <property type="entry name" value="NADPH-dependent 1-acyldihydroxyacetone phosphate reductase"/>
    <property type="match status" value="1"/>
</dbReference>
<dbReference type="GO" id="GO:0004806">
    <property type="term" value="F:triacylglycerol lipase activity"/>
    <property type="evidence" value="ECO:0007669"/>
    <property type="project" value="TreeGrafter"/>
</dbReference>
<dbReference type="GO" id="GO:0019433">
    <property type="term" value="P:triglyceride catabolic process"/>
    <property type="evidence" value="ECO:0007669"/>
    <property type="project" value="TreeGrafter"/>
</dbReference>
<gene>
    <name evidence="5" type="ORF">GQ43DRAFT_422076</name>
</gene>
<dbReference type="GO" id="GO:0005783">
    <property type="term" value="C:endoplasmic reticulum"/>
    <property type="evidence" value="ECO:0007669"/>
    <property type="project" value="TreeGrafter"/>
</dbReference>
<dbReference type="PANTHER" id="PTHR44169">
    <property type="entry name" value="NADPH-DEPENDENT 1-ACYLDIHYDROXYACETONE PHOSPHATE REDUCTASE"/>
    <property type="match status" value="1"/>
</dbReference>
<keyword evidence="6" id="KW-1185">Reference proteome</keyword>
<dbReference type="SUPFAM" id="SSF51735">
    <property type="entry name" value="NAD(P)-binding Rossmann-fold domains"/>
    <property type="match status" value="1"/>
</dbReference>
<dbReference type="CDD" id="cd05374">
    <property type="entry name" value="17beta-HSD-like_SDR_c"/>
    <property type="match status" value="1"/>
</dbReference>
<dbReference type="PANTHER" id="PTHR44169:SF6">
    <property type="entry name" value="NADPH-DEPENDENT 1-ACYLDIHYDROXYACETONE PHOSPHATE REDUCTASE"/>
    <property type="match status" value="1"/>
</dbReference>
<comment type="caution">
    <text evidence="5">The sequence shown here is derived from an EMBL/GenBank/DDBJ whole genome shotgun (WGS) entry which is preliminary data.</text>
</comment>
<evidence type="ECO:0000256" key="1">
    <source>
        <dbReference type="ARBA" id="ARBA00006484"/>
    </source>
</evidence>
<protein>
    <submittedName>
        <fullName evidence="5">NAD(P)-binding protein</fullName>
    </submittedName>
</protein>
<dbReference type="PROSITE" id="PS00061">
    <property type="entry name" value="ADH_SHORT"/>
    <property type="match status" value="1"/>
</dbReference>
<dbReference type="Proteomes" id="UP000799536">
    <property type="component" value="Unassembled WGS sequence"/>
</dbReference>
<dbReference type="AlphaFoldDB" id="A0A9P4MT17"/>
<dbReference type="PRINTS" id="PR00080">
    <property type="entry name" value="SDRFAMILY"/>
</dbReference>
<dbReference type="Gene3D" id="3.40.50.720">
    <property type="entry name" value="NAD(P)-binding Rossmann-like Domain"/>
    <property type="match status" value="1"/>
</dbReference>
<dbReference type="InterPro" id="IPR020904">
    <property type="entry name" value="Sc_DH/Rdtase_CS"/>
</dbReference>
<comment type="similarity">
    <text evidence="1 4">Belongs to the short-chain dehydrogenases/reductases (SDR) family.</text>
</comment>
<dbReference type="GO" id="GO:0005811">
    <property type="term" value="C:lipid droplet"/>
    <property type="evidence" value="ECO:0007669"/>
    <property type="project" value="TreeGrafter"/>
</dbReference>
<evidence type="ECO:0000256" key="4">
    <source>
        <dbReference type="RuleBase" id="RU000363"/>
    </source>
</evidence>
<proteinExistence type="inferred from homology"/>
<keyword evidence="2" id="KW-0521">NADP</keyword>
<sequence length="292" mass="32470">MTDNVPKKWALITGCSPGGIGHALAREFESKVGYHILATVRDPSKVSFDNANITALPLEVTSPSSIFNLYTKVEEITSGRLDILVNNAGCNYTVPALDVEFKEVQHTFNVNVFAIMRICQVFAPLLIEAQGTIVQIGSLAGVMPYVFGATYNATKAALHAYSNTLRVELAPLGVKVVTIVTGGVKSNIARTEHQLPVGSYYHPVNAEYQRRLKHSQEGAMDNEAYARSVVRKVLRGDGWLSKTRWIWEGKKSWIIWFVQRFLPLGVMDYAFTHMFNLWKLRGTVGPAAKKRI</sequence>
<evidence type="ECO:0000256" key="2">
    <source>
        <dbReference type="ARBA" id="ARBA00022857"/>
    </source>
</evidence>
<dbReference type="EMBL" id="ML994131">
    <property type="protein sequence ID" value="KAF2198608.1"/>
    <property type="molecule type" value="Genomic_DNA"/>
</dbReference>
<keyword evidence="3" id="KW-0560">Oxidoreductase</keyword>
<dbReference type="OrthoDB" id="2102561at2759"/>
<accession>A0A9P4MT17</accession>
<dbReference type="PRINTS" id="PR00081">
    <property type="entry name" value="GDHRDH"/>
</dbReference>
<dbReference type="GO" id="GO:0006654">
    <property type="term" value="P:phosphatidic acid biosynthetic process"/>
    <property type="evidence" value="ECO:0007669"/>
    <property type="project" value="TreeGrafter"/>
</dbReference>
<organism evidence="5 6">
    <name type="scientific">Delitschia confertaspora ATCC 74209</name>
    <dbReference type="NCBI Taxonomy" id="1513339"/>
    <lineage>
        <taxon>Eukaryota</taxon>
        <taxon>Fungi</taxon>
        <taxon>Dikarya</taxon>
        <taxon>Ascomycota</taxon>
        <taxon>Pezizomycotina</taxon>
        <taxon>Dothideomycetes</taxon>
        <taxon>Pleosporomycetidae</taxon>
        <taxon>Pleosporales</taxon>
        <taxon>Delitschiaceae</taxon>
        <taxon>Delitschia</taxon>
    </lineage>
</organism>
<reference evidence="5" key="1">
    <citation type="journal article" date="2020" name="Stud. Mycol.">
        <title>101 Dothideomycetes genomes: a test case for predicting lifestyles and emergence of pathogens.</title>
        <authorList>
            <person name="Haridas S."/>
            <person name="Albert R."/>
            <person name="Binder M."/>
            <person name="Bloem J."/>
            <person name="Labutti K."/>
            <person name="Salamov A."/>
            <person name="Andreopoulos B."/>
            <person name="Baker S."/>
            <person name="Barry K."/>
            <person name="Bills G."/>
            <person name="Bluhm B."/>
            <person name="Cannon C."/>
            <person name="Castanera R."/>
            <person name="Culley D."/>
            <person name="Daum C."/>
            <person name="Ezra D."/>
            <person name="Gonzalez J."/>
            <person name="Henrissat B."/>
            <person name="Kuo A."/>
            <person name="Liang C."/>
            <person name="Lipzen A."/>
            <person name="Lutzoni F."/>
            <person name="Magnuson J."/>
            <person name="Mondo S."/>
            <person name="Nolan M."/>
            <person name="Ohm R."/>
            <person name="Pangilinan J."/>
            <person name="Park H.-J."/>
            <person name="Ramirez L."/>
            <person name="Alfaro M."/>
            <person name="Sun H."/>
            <person name="Tritt A."/>
            <person name="Yoshinaga Y."/>
            <person name="Zwiers L.-H."/>
            <person name="Turgeon B."/>
            <person name="Goodwin S."/>
            <person name="Spatafora J."/>
            <person name="Crous P."/>
            <person name="Grigoriev I."/>
        </authorList>
    </citation>
    <scope>NUCLEOTIDE SEQUENCE</scope>
    <source>
        <strain evidence="5">ATCC 74209</strain>
    </source>
</reference>
<evidence type="ECO:0000256" key="3">
    <source>
        <dbReference type="ARBA" id="ARBA00023002"/>
    </source>
</evidence>
<dbReference type="GO" id="GO:0000140">
    <property type="term" value="F:acylglycerone-phosphate reductase (NADP+) activity"/>
    <property type="evidence" value="ECO:0007669"/>
    <property type="project" value="TreeGrafter"/>
</dbReference>
<evidence type="ECO:0000313" key="5">
    <source>
        <dbReference type="EMBL" id="KAF2198608.1"/>
    </source>
</evidence>